<evidence type="ECO:0000313" key="9">
    <source>
        <dbReference type="EMBL" id="ADJ23835.1"/>
    </source>
</evidence>
<dbReference type="OrthoDB" id="8113547at2"/>
<dbReference type="eggNOG" id="COG0628">
    <property type="taxonomic scope" value="Bacteria"/>
</dbReference>
<feature type="transmembrane region" description="Helical" evidence="8">
    <location>
        <begin position="276"/>
        <end position="296"/>
    </location>
</feature>
<protein>
    <recommendedName>
        <fullName evidence="11">Permease</fullName>
    </recommendedName>
</protein>
<dbReference type="STRING" id="582899.Hden_2034"/>
<dbReference type="KEGG" id="hdn:Hden_2034"/>
<proteinExistence type="inferred from homology"/>
<evidence type="ECO:0000256" key="4">
    <source>
        <dbReference type="ARBA" id="ARBA00022475"/>
    </source>
</evidence>
<name>D8JPV1_HYPDA</name>
<organism evidence="9 10">
    <name type="scientific">Hyphomicrobium denitrificans (strain ATCC 51888 / DSM 1869 / NCIMB 11706 / TK 0415)</name>
    <dbReference type="NCBI Taxonomy" id="582899"/>
    <lineage>
        <taxon>Bacteria</taxon>
        <taxon>Pseudomonadati</taxon>
        <taxon>Pseudomonadota</taxon>
        <taxon>Alphaproteobacteria</taxon>
        <taxon>Hyphomicrobiales</taxon>
        <taxon>Hyphomicrobiaceae</taxon>
        <taxon>Hyphomicrobium</taxon>
    </lineage>
</organism>
<keyword evidence="7 8" id="KW-0472">Membrane</keyword>
<dbReference type="HOGENOM" id="CLU_041771_1_1_5"/>
<accession>D8JPV1</accession>
<dbReference type="EMBL" id="CP002083">
    <property type="protein sequence ID" value="ADJ23835.1"/>
    <property type="molecule type" value="Genomic_DNA"/>
</dbReference>
<keyword evidence="5 8" id="KW-0812">Transmembrane</keyword>
<evidence type="ECO:0000313" key="10">
    <source>
        <dbReference type="Proteomes" id="UP000002033"/>
    </source>
</evidence>
<keyword evidence="10" id="KW-1185">Reference proteome</keyword>
<evidence type="ECO:0000256" key="2">
    <source>
        <dbReference type="ARBA" id="ARBA00009773"/>
    </source>
</evidence>
<dbReference type="RefSeq" id="WP_013215994.1">
    <property type="nucleotide sequence ID" value="NC_014313.1"/>
</dbReference>
<keyword evidence="3" id="KW-0813">Transport</keyword>
<evidence type="ECO:0000256" key="5">
    <source>
        <dbReference type="ARBA" id="ARBA00022692"/>
    </source>
</evidence>
<keyword evidence="6 8" id="KW-1133">Transmembrane helix</keyword>
<feature type="transmembrane region" description="Helical" evidence="8">
    <location>
        <begin position="219"/>
        <end position="238"/>
    </location>
</feature>
<dbReference type="AlphaFoldDB" id="D8JPV1"/>
<evidence type="ECO:0000256" key="7">
    <source>
        <dbReference type="ARBA" id="ARBA00023136"/>
    </source>
</evidence>
<evidence type="ECO:0000256" key="1">
    <source>
        <dbReference type="ARBA" id="ARBA00004651"/>
    </source>
</evidence>
<dbReference type="Pfam" id="PF01594">
    <property type="entry name" value="AI-2E_transport"/>
    <property type="match status" value="1"/>
</dbReference>
<feature type="transmembrane region" description="Helical" evidence="8">
    <location>
        <begin position="308"/>
        <end position="341"/>
    </location>
</feature>
<feature type="transmembrane region" description="Helical" evidence="8">
    <location>
        <begin position="37"/>
        <end position="55"/>
    </location>
</feature>
<feature type="transmembrane region" description="Helical" evidence="8">
    <location>
        <begin position="244"/>
        <end position="269"/>
    </location>
</feature>
<gene>
    <name evidence="9" type="ordered locus">Hden_2034</name>
</gene>
<comment type="subcellular location">
    <subcellularLocation>
        <location evidence="1">Cell membrane</location>
        <topology evidence="1">Multi-pass membrane protein</topology>
    </subcellularLocation>
</comment>
<feature type="transmembrane region" description="Helical" evidence="8">
    <location>
        <begin position="67"/>
        <end position="89"/>
    </location>
</feature>
<evidence type="ECO:0000256" key="6">
    <source>
        <dbReference type="ARBA" id="ARBA00022989"/>
    </source>
</evidence>
<comment type="similarity">
    <text evidence="2">Belongs to the autoinducer-2 exporter (AI-2E) (TC 2.A.86) family.</text>
</comment>
<feature type="transmembrane region" description="Helical" evidence="8">
    <location>
        <begin position="153"/>
        <end position="179"/>
    </location>
</feature>
<dbReference type="InterPro" id="IPR002549">
    <property type="entry name" value="AI-2E-like"/>
</dbReference>
<keyword evidence="4" id="KW-1003">Cell membrane</keyword>
<dbReference type="PANTHER" id="PTHR21716">
    <property type="entry name" value="TRANSMEMBRANE PROTEIN"/>
    <property type="match status" value="1"/>
</dbReference>
<evidence type="ECO:0000256" key="8">
    <source>
        <dbReference type="SAM" id="Phobius"/>
    </source>
</evidence>
<evidence type="ECO:0008006" key="11">
    <source>
        <dbReference type="Google" id="ProtNLM"/>
    </source>
</evidence>
<dbReference type="GO" id="GO:0005886">
    <property type="term" value="C:plasma membrane"/>
    <property type="evidence" value="ECO:0007669"/>
    <property type="project" value="UniProtKB-SubCell"/>
</dbReference>
<reference evidence="10" key="1">
    <citation type="journal article" date="2011" name="J. Bacteriol.">
        <title>Genome sequences of eight morphologically diverse alphaproteobacteria.</title>
        <authorList>
            <consortium name="US DOE Joint Genome Institute"/>
            <person name="Brown P.J."/>
            <person name="Kysela D.T."/>
            <person name="Buechlein A."/>
            <person name="Hemmerich C."/>
            <person name="Brun Y.V."/>
        </authorList>
    </citation>
    <scope>NUCLEOTIDE SEQUENCE [LARGE SCALE GENOMIC DNA]</scope>
    <source>
        <strain evidence="10">ATCC 51888 / DSM 1869 / NCIB 11706 / TK 0415</strain>
    </source>
</reference>
<evidence type="ECO:0000256" key="3">
    <source>
        <dbReference type="ARBA" id="ARBA00022448"/>
    </source>
</evidence>
<sequence>MPEIDTQKDQTVAIDLAIRISLLTLLAYLSFAIVAPVLTILVWSAILTVALYPIYRWLAHWLNSPKFAAAFVTLLCMLVVLAPVTWLGFGLLNGVEVIVQKLDSGLSIPAPPESIKDWPIAGDQIYRLWTRAITDISSQLAELAPALKPVAGWLLQVASNVLIGLLKFLLSIIVAGFLFCPGPKLVKVLARIMERVLNPRGTEMVELAGATIRNISRGVLGVALLQSFLGGIGFLVAGVPGAGIFAFASLVLGILQIGPGVLFLPILVWSWMTQEALHALLFTAYMVPIGLLDNVLRPILMTRGLTTPMLVIVIGVIGGTIAYGIIGLFVGPIILSVAWELGQAWMNGTKSATA</sequence>
<dbReference type="Proteomes" id="UP000002033">
    <property type="component" value="Chromosome"/>
</dbReference>
<dbReference type="PANTHER" id="PTHR21716:SF67">
    <property type="entry name" value="TRANSPORT PROTEIN YDIK-RELATED"/>
    <property type="match status" value="1"/>
</dbReference>